<dbReference type="InterPro" id="IPR004919">
    <property type="entry name" value="GmrSD_N"/>
</dbReference>
<dbReference type="Pfam" id="PF07510">
    <property type="entry name" value="GmrSD_C"/>
    <property type="match status" value="1"/>
</dbReference>
<dbReference type="PANTHER" id="PTHR35149">
    <property type="entry name" value="SLL5132 PROTEIN"/>
    <property type="match status" value="1"/>
</dbReference>
<gene>
    <name evidence="3" type="ORF">ABDJ38_05400</name>
</gene>
<feature type="domain" description="GmrSD restriction endonucleases N-terminal" evidence="1">
    <location>
        <begin position="15"/>
        <end position="241"/>
    </location>
</feature>
<keyword evidence="4" id="KW-1185">Reference proteome</keyword>
<name>A0ABV0CXQ0_9SPHN</name>
<evidence type="ECO:0000259" key="2">
    <source>
        <dbReference type="Pfam" id="PF07510"/>
    </source>
</evidence>
<dbReference type="Pfam" id="PF03235">
    <property type="entry name" value="GmrSD_N"/>
    <property type="match status" value="1"/>
</dbReference>
<evidence type="ECO:0000313" key="3">
    <source>
        <dbReference type="EMBL" id="MEN7536602.1"/>
    </source>
</evidence>
<organism evidence="3 4">
    <name type="scientific">Aurantiacibacter flavus</name>
    <dbReference type="NCBI Taxonomy" id="3145232"/>
    <lineage>
        <taxon>Bacteria</taxon>
        <taxon>Pseudomonadati</taxon>
        <taxon>Pseudomonadota</taxon>
        <taxon>Alphaproteobacteria</taxon>
        <taxon>Sphingomonadales</taxon>
        <taxon>Erythrobacteraceae</taxon>
        <taxon>Aurantiacibacter</taxon>
    </lineage>
</organism>
<dbReference type="RefSeq" id="WP_346784062.1">
    <property type="nucleotide sequence ID" value="NZ_JBDLBR010000002.1"/>
</dbReference>
<evidence type="ECO:0000313" key="4">
    <source>
        <dbReference type="Proteomes" id="UP001484535"/>
    </source>
</evidence>
<dbReference type="Proteomes" id="UP001484535">
    <property type="component" value="Unassembled WGS sequence"/>
</dbReference>
<reference evidence="3 4" key="1">
    <citation type="submission" date="2024-05" db="EMBL/GenBank/DDBJ databases">
        <authorList>
            <person name="Park S."/>
        </authorList>
    </citation>
    <scope>NUCLEOTIDE SEQUENCE [LARGE SCALE GENOMIC DNA]</scope>
    <source>
        <strain evidence="3 4">DGU5</strain>
    </source>
</reference>
<dbReference type="InterPro" id="IPR011089">
    <property type="entry name" value="GmrSD_C"/>
</dbReference>
<dbReference type="PANTHER" id="PTHR35149:SF1">
    <property type="entry name" value="DUF5655 DOMAIN-CONTAINING PROTEIN"/>
    <property type="match status" value="1"/>
</dbReference>
<accession>A0ABV0CXQ0</accession>
<proteinExistence type="predicted"/>
<feature type="domain" description="GmrSD restriction endonucleases C-terminal" evidence="2">
    <location>
        <begin position="431"/>
        <end position="589"/>
    </location>
</feature>
<dbReference type="EMBL" id="JBDLBR010000002">
    <property type="protein sequence ID" value="MEN7536602.1"/>
    <property type="molecule type" value="Genomic_DNA"/>
</dbReference>
<sequence>MSTQSIDSKDLQISDVFKDFYRVPDYQREYVWGESDRKGERGDEVDKFLDDIYRELDAADGKEPPEYFIGTIVVCKGEDGVFDLIDGQQRMTTSFVTLCAIRDALEDLDADIPDTLTSQIAAASTDWKGDTVGRMRLDLQYEDAQGILAKYGEGEGFDAPAEGTRSITNLANAYKAVREFLAAELSDDRQKIRLFYGYFTNKVKLIRIETPNVSRALKIFETINDRGVGLDAMDLLKNLLFMHADATQFDALKSVWKDLTQTLYDAGEKPLRFLRYFIMANYSSDEKLREDEIYGWLSSHAKETGHENDPVGFADKLKAAATAYAYFLDGRGPDGKDVRAVANSRKLGGSAIKQHFILYLAGRHLSSPMFARLAREIENLLCVWLIAGVPAKDYERQIAKAATKLQSVSTQEDLDDFISEYISSQKRRHRDDFHRWMATMHTWDLRQYRLRYLLAKITQHVEIEARGSDGLEDLGHFLDTRNDIEHIYPQTPTDAASEEFGEIGEDEDIVERLGNLLWVEQAINRAAGNKPYSKKLPHYDSSSFILARSQGTIKLNGVNDQITQTVKRLRPETEWNVEAIERRQNWMADRAMEVWEVPAKAESPDEAAE</sequence>
<evidence type="ECO:0000259" key="1">
    <source>
        <dbReference type="Pfam" id="PF03235"/>
    </source>
</evidence>
<protein>
    <submittedName>
        <fullName evidence="3">DUF262 domain-containing protein</fullName>
    </submittedName>
</protein>
<comment type="caution">
    <text evidence="3">The sequence shown here is derived from an EMBL/GenBank/DDBJ whole genome shotgun (WGS) entry which is preliminary data.</text>
</comment>